<dbReference type="GO" id="GO:0016020">
    <property type="term" value="C:membrane"/>
    <property type="evidence" value="ECO:0007669"/>
    <property type="project" value="UniProtKB-SubCell"/>
</dbReference>
<evidence type="ECO:0000256" key="4">
    <source>
        <dbReference type="ARBA" id="ARBA00022692"/>
    </source>
</evidence>
<proteinExistence type="predicted"/>
<feature type="domain" description="CUE" evidence="14">
    <location>
        <begin position="468"/>
        <end position="510"/>
    </location>
</feature>
<feature type="transmembrane region" description="Helical" evidence="12">
    <location>
        <begin position="12"/>
        <end position="31"/>
    </location>
</feature>
<feature type="compositionally biased region" description="Polar residues" evidence="11">
    <location>
        <begin position="586"/>
        <end position="603"/>
    </location>
</feature>
<dbReference type="CDD" id="cd14421">
    <property type="entry name" value="CUE_AMFR"/>
    <property type="match status" value="1"/>
</dbReference>
<evidence type="ECO:0000256" key="12">
    <source>
        <dbReference type="SAM" id="Phobius"/>
    </source>
</evidence>
<gene>
    <name evidence="15" type="ORF">HOLleu_11948</name>
</gene>
<dbReference type="GO" id="GO:0005783">
    <property type="term" value="C:endoplasmic reticulum"/>
    <property type="evidence" value="ECO:0007669"/>
    <property type="project" value="TreeGrafter"/>
</dbReference>
<dbReference type="PANTHER" id="PTHR15067">
    <property type="entry name" value="E3 UBIQUITIN-PROTEIN LIGASE RNF8"/>
    <property type="match status" value="1"/>
</dbReference>
<organism evidence="15 16">
    <name type="scientific">Holothuria leucospilota</name>
    <name type="common">Black long sea cucumber</name>
    <name type="synonym">Mertensiothuria leucospilota</name>
    <dbReference type="NCBI Taxonomy" id="206669"/>
    <lineage>
        <taxon>Eukaryota</taxon>
        <taxon>Metazoa</taxon>
        <taxon>Echinodermata</taxon>
        <taxon>Eleutherozoa</taxon>
        <taxon>Echinozoa</taxon>
        <taxon>Holothuroidea</taxon>
        <taxon>Aspidochirotacea</taxon>
        <taxon>Aspidochirotida</taxon>
        <taxon>Holothuriidae</taxon>
        <taxon>Holothuria</taxon>
    </lineage>
</organism>
<feature type="transmembrane region" description="Helical" evidence="12">
    <location>
        <begin position="286"/>
        <end position="307"/>
    </location>
</feature>
<dbReference type="GO" id="GO:0000151">
    <property type="term" value="C:ubiquitin ligase complex"/>
    <property type="evidence" value="ECO:0007669"/>
    <property type="project" value="TreeGrafter"/>
</dbReference>
<evidence type="ECO:0000256" key="1">
    <source>
        <dbReference type="ARBA" id="ARBA00004141"/>
    </source>
</evidence>
<evidence type="ECO:0000256" key="6">
    <source>
        <dbReference type="ARBA" id="ARBA00022771"/>
    </source>
</evidence>
<evidence type="ECO:0000313" key="16">
    <source>
        <dbReference type="Proteomes" id="UP001152320"/>
    </source>
</evidence>
<dbReference type="AlphaFoldDB" id="A0A9Q1HCN1"/>
<feature type="compositionally biased region" description="Low complexity" evidence="11">
    <location>
        <begin position="520"/>
        <end position="535"/>
    </location>
</feature>
<keyword evidence="9 12" id="KW-0472">Membrane</keyword>
<feature type="transmembrane region" description="Helical" evidence="12">
    <location>
        <begin position="150"/>
        <end position="170"/>
    </location>
</feature>
<feature type="region of interest" description="Disordered" evidence="11">
    <location>
        <begin position="624"/>
        <end position="703"/>
    </location>
</feature>
<dbReference type="InterPro" id="IPR057992">
    <property type="entry name" value="TPR_SYVN1_N"/>
</dbReference>
<evidence type="ECO:0000259" key="13">
    <source>
        <dbReference type="PROSITE" id="PS50089"/>
    </source>
</evidence>
<evidence type="ECO:0000256" key="2">
    <source>
        <dbReference type="ARBA" id="ARBA00004906"/>
    </source>
</evidence>
<feature type="transmembrane region" description="Helical" evidence="12">
    <location>
        <begin position="127"/>
        <end position="144"/>
    </location>
</feature>
<feature type="compositionally biased region" description="Polar residues" evidence="11">
    <location>
        <begin position="656"/>
        <end position="674"/>
    </location>
</feature>
<evidence type="ECO:0000259" key="14">
    <source>
        <dbReference type="PROSITE" id="PS51140"/>
    </source>
</evidence>
<keyword evidence="4 12" id="KW-0812">Transmembrane</keyword>
<accession>A0A9Q1HCN1</accession>
<dbReference type="FunFam" id="3.30.40.10:FF:000149">
    <property type="entry name" value="E3 ubiquitin-protein ligase AMFR"/>
    <property type="match status" value="1"/>
</dbReference>
<feature type="region of interest" description="Disordered" evidence="11">
    <location>
        <begin position="391"/>
        <end position="421"/>
    </location>
</feature>
<dbReference type="GO" id="GO:0070936">
    <property type="term" value="P:protein K48-linked ubiquitination"/>
    <property type="evidence" value="ECO:0007669"/>
    <property type="project" value="TreeGrafter"/>
</dbReference>
<dbReference type="PROSITE" id="PS51140">
    <property type="entry name" value="CUE"/>
    <property type="match status" value="1"/>
</dbReference>
<feature type="compositionally biased region" description="Polar residues" evidence="11">
    <location>
        <begin position="549"/>
        <end position="559"/>
    </location>
</feature>
<keyword evidence="3" id="KW-0808">Transferase</keyword>
<reference evidence="15" key="1">
    <citation type="submission" date="2021-10" db="EMBL/GenBank/DDBJ databases">
        <title>Tropical sea cucumber genome reveals ecological adaptation and Cuvierian tubules defense mechanism.</title>
        <authorList>
            <person name="Chen T."/>
        </authorList>
    </citation>
    <scope>NUCLEOTIDE SEQUENCE</scope>
    <source>
        <strain evidence="15">Nanhai2018</strain>
        <tissue evidence="15">Muscle</tissue>
    </source>
</reference>
<keyword evidence="7" id="KW-0862">Zinc</keyword>
<feature type="transmembrane region" description="Helical" evidence="12">
    <location>
        <begin position="87"/>
        <end position="107"/>
    </location>
</feature>
<evidence type="ECO:0000256" key="8">
    <source>
        <dbReference type="ARBA" id="ARBA00022989"/>
    </source>
</evidence>
<feature type="region of interest" description="Disordered" evidence="11">
    <location>
        <begin position="509"/>
        <end position="603"/>
    </location>
</feature>
<dbReference type="GO" id="GO:0005829">
    <property type="term" value="C:cytosol"/>
    <property type="evidence" value="ECO:0007669"/>
    <property type="project" value="TreeGrafter"/>
</dbReference>
<dbReference type="Gene3D" id="1.10.8.10">
    <property type="entry name" value="DNA helicase RuvA subunit, C-terminal domain"/>
    <property type="match status" value="1"/>
</dbReference>
<evidence type="ECO:0000256" key="10">
    <source>
        <dbReference type="PROSITE-ProRule" id="PRU00175"/>
    </source>
</evidence>
<dbReference type="Pfam" id="PF13639">
    <property type="entry name" value="zf-RING_2"/>
    <property type="match status" value="1"/>
</dbReference>
<evidence type="ECO:0000256" key="3">
    <source>
        <dbReference type="ARBA" id="ARBA00022679"/>
    </source>
</evidence>
<protein>
    <submittedName>
        <fullName evidence="15">E3 ubiquitin-protein ligase AMFR</fullName>
    </submittedName>
</protein>
<name>A0A9Q1HCN1_HOLLE</name>
<keyword evidence="16" id="KW-1185">Reference proteome</keyword>
<feature type="transmembrane region" description="Helical" evidence="12">
    <location>
        <begin position="261"/>
        <end position="280"/>
    </location>
</feature>
<sequence length="721" mass="81064">MPLLILHPVPPLPPLPTYFALSFLLLLWSVLQAREELSVLEQSGITTAPPSEMDPSSQTLNLTHYFDIQEDDITVLKYVKSMVRDSWSVLVLCNVAFCFLLVVGMGLQWLIFGKLRDIERQHVRDKLWNFAFYKFIVVFGVLNVQTLEEMVFWVAWFATFAFLHAFAQLSKDRFEYLSFSPATPNTTHAKVLGLLASIFSASIILGCLCGYVGNSHGWNLFLFMIAECLLLAFRTLHVILKYAIHLYDLHYEGVWEKRGMVVYYTELFMELLVLGVDFTHHIHMLLWGNVFLSMASLVICLQIRFLYNEIQRRVQRHRNYRKVVHNMEARFANASDEELRQNDDDCAICWEEMKSARKLPCNHLFHDGCLRSWLEHETSCPTCRQPLNITRTEGGSRPQPAGEAAPQGPTLTPAQRIGARNPTMRNRLGGHFFHFDGSMIASWMPSFSVEVTHSNVLRRRMVANRISVLNNMANQVTQMFPHISHSAALNDLRMTRSVELTVANIVEGRLVDTGTPPGSPASSEPPSSPEVPASLEEADTFSPLLRSPDSASNTASSPPTDAETPWDQPSTSSAWHQVSEGGDTGHSFSDTGARFSKSSTERQNMLQLRKERLLLEARRKYANNQAAASRSDTRNEAIGQHQTGPSTSSPSSSSSEGNLQEHTSLPPSVTSNLHSESDSNYDSSSPGTFYTSEAGPRSDDVVRRRNAVLEATLRRLNQQQL</sequence>
<dbReference type="CDD" id="cd16455">
    <property type="entry name" value="RING-H2_AMFR"/>
    <property type="match status" value="1"/>
</dbReference>
<comment type="caution">
    <text evidence="15">The sequence shown here is derived from an EMBL/GenBank/DDBJ whole genome shotgun (WGS) entry which is preliminary data.</text>
</comment>
<feature type="compositionally biased region" description="Low complexity" evidence="11">
    <location>
        <begin position="645"/>
        <end position="655"/>
    </location>
</feature>
<dbReference type="InterPro" id="IPR003892">
    <property type="entry name" value="CUE"/>
</dbReference>
<feature type="transmembrane region" description="Helical" evidence="12">
    <location>
        <begin position="219"/>
        <end position="240"/>
    </location>
</feature>
<dbReference type="PANTHER" id="PTHR15067:SF5">
    <property type="entry name" value="E3 UBIQUITIN-PROTEIN LIGASE AMFR"/>
    <property type="match status" value="1"/>
</dbReference>
<evidence type="ECO:0000313" key="15">
    <source>
        <dbReference type="EMBL" id="KAJ8041204.1"/>
    </source>
</evidence>
<evidence type="ECO:0000256" key="9">
    <source>
        <dbReference type="ARBA" id="ARBA00023136"/>
    </source>
</evidence>
<feature type="compositionally biased region" description="Low complexity" evidence="11">
    <location>
        <begin position="398"/>
        <end position="409"/>
    </location>
</feature>
<dbReference type="SMART" id="SM00184">
    <property type="entry name" value="RING"/>
    <property type="match status" value="1"/>
</dbReference>
<dbReference type="EMBL" id="JAIZAY010000005">
    <property type="protein sequence ID" value="KAJ8041204.1"/>
    <property type="molecule type" value="Genomic_DNA"/>
</dbReference>
<feature type="transmembrane region" description="Helical" evidence="12">
    <location>
        <begin position="191"/>
        <end position="213"/>
    </location>
</feature>
<keyword evidence="6 10" id="KW-0863">Zinc-finger</keyword>
<keyword evidence="5" id="KW-0479">Metal-binding</keyword>
<evidence type="ECO:0000256" key="7">
    <source>
        <dbReference type="ARBA" id="ARBA00022833"/>
    </source>
</evidence>
<dbReference type="SUPFAM" id="SSF57850">
    <property type="entry name" value="RING/U-box"/>
    <property type="match status" value="1"/>
</dbReference>
<dbReference type="GO" id="GO:0006511">
    <property type="term" value="P:ubiquitin-dependent protein catabolic process"/>
    <property type="evidence" value="ECO:0007669"/>
    <property type="project" value="TreeGrafter"/>
</dbReference>
<dbReference type="Proteomes" id="UP001152320">
    <property type="component" value="Chromosome 5"/>
</dbReference>
<comment type="pathway">
    <text evidence="2">Protein modification; protein ubiquitination.</text>
</comment>
<dbReference type="InterPro" id="IPR040675">
    <property type="entry name" value="AMFR_Ube2g2-bd"/>
</dbReference>
<dbReference type="InterPro" id="IPR001841">
    <property type="entry name" value="Znf_RING"/>
</dbReference>
<dbReference type="GO" id="GO:0030968">
    <property type="term" value="P:endoplasmic reticulum unfolded protein response"/>
    <property type="evidence" value="ECO:0007669"/>
    <property type="project" value="TreeGrafter"/>
</dbReference>
<dbReference type="SMART" id="SM00546">
    <property type="entry name" value="CUE"/>
    <property type="match status" value="1"/>
</dbReference>
<feature type="compositionally biased region" description="Polar residues" evidence="11">
    <location>
        <begin position="567"/>
        <end position="576"/>
    </location>
</feature>
<evidence type="ECO:0000256" key="5">
    <source>
        <dbReference type="ARBA" id="ARBA00022723"/>
    </source>
</evidence>
<dbReference type="Pfam" id="PF02845">
    <property type="entry name" value="CUE"/>
    <property type="match status" value="1"/>
</dbReference>
<keyword evidence="8 12" id="KW-1133">Transmembrane helix</keyword>
<dbReference type="Pfam" id="PF18442">
    <property type="entry name" value="G2BR"/>
    <property type="match status" value="1"/>
</dbReference>
<dbReference type="InterPro" id="IPR013083">
    <property type="entry name" value="Znf_RING/FYVE/PHD"/>
</dbReference>
<dbReference type="GO" id="GO:0008270">
    <property type="term" value="F:zinc ion binding"/>
    <property type="evidence" value="ECO:0007669"/>
    <property type="project" value="UniProtKB-KW"/>
</dbReference>
<dbReference type="GO" id="GO:0061630">
    <property type="term" value="F:ubiquitin protein ligase activity"/>
    <property type="evidence" value="ECO:0007669"/>
    <property type="project" value="TreeGrafter"/>
</dbReference>
<dbReference type="OrthoDB" id="3824970at2759"/>
<dbReference type="PROSITE" id="PS50089">
    <property type="entry name" value="ZF_RING_2"/>
    <property type="match status" value="1"/>
</dbReference>
<dbReference type="Pfam" id="PF25563">
    <property type="entry name" value="TPR_SYVN1_N"/>
    <property type="match status" value="1"/>
</dbReference>
<evidence type="ECO:0000256" key="11">
    <source>
        <dbReference type="SAM" id="MobiDB-lite"/>
    </source>
</evidence>
<dbReference type="GO" id="GO:0043130">
    <property type="term" value="F:ubiquitin binding"/>
    <property type="evidence" value="ECO:0007669"/>
    <property type="project" value="InterPro"/>
</dbReference>
<feature type="domain" description="RING-type" evidence="13">
    <location>
        <begin position="346"/>
        <end position="384"/>
    </location>
</feature>
<comment type="subcellular location">
    <subcellularLocation>
        <location evidence="1">Membrane</location>
        <topology evidence="1">Multi-pass membrane protein</topology>
    </subcellularLocation>
</comment>
<dbReference type="Gene3D" id="3.30.40.10">
    <property type="entry name" value="Zinc/RING finger domain, C3HC4 (zinc finger)"/>
    <property type="match status" value="1"/>
</dbReference>